<evidence type="ECO:0000256" key="1">
    <source>
        <dbReference type="SAM" id="MobiDB-lite"/>
    </source>
</evidence>
<reference evidence="2 3" key="1">
    <citation type="submission" date="2020-02" db="EMBL/GenBank/DDBJ databases">
        <title>Draft genome sequence of Haematococcus lacustris strain NIES-144.</title>
        <authorList>
            <person name="Morimoto D."/>
            <person name="Nakagawa S."/>
            <person name="Yoshida T."/>
            <person name="Sawayama S."/>
        </authorList>
    </citation>
    <scope>NUCLEOTIDE SEQUENCE [LARGE SCALE GENOMIC DNA]</scope>
    <source>
        <strain evidence="2 3">NIES-144</strain>
    </source>
</reference>
<comment type="caution">
    <text evidence="2">The sequence shown here is derived from an EMBL/GenBank/DDBJ whole genome shotgun (WGS) entry which is preliminary data.</text>
</comment>
<name>A0A699Z6L3_HAELA</name>
<protein>
    <submittedName>
        <fullName evidence="2">Uncharacterized protein</fullName>
    </submittedName>
</protein>
<evidence type="ECO:0000313" key="3">
    <source>
        <dbReference type="Proteomes" id="UP000485058"/>
    </source>
</evidence>
<keyword evidence="3" id="KW-1185">Reference proteome</keyword>
<dbReference type="Proteomes" id="UP000485058">
    <property type="component" value="Unassembled WGS sequence"/>
</dbReference>
<dbReference type="AlphaFoldDB" id="A0A699Z6L3"/>
<feature type="compositionally biased region" description="Gly residues" evidence="1">
    <location>
        <begin position="51"/>
        <end position="64"/>
    </location>
</feature>
<organism evidence="2 3">
    <name type="scientific">Haematococcus lacustris</name>
    <name type="common">Green alga</name>
    <name type="synonym">Haematococcus pluvialis</name>
    <dbReference type="NCBI Taxonomy" id="44745"/>
    <lineage>
        <taxon>Eukaryota</taxon>
        <taxon>Viridiplantae</taxon>
        <taxon>Chlorophyta</taxon>
        <taxon>core chlorophytes</taxon>
        <taxon>Chlorophyceae</taxon>
        <taxon>CS clade</taxon>
        <taxon>Chlamydomonadales</taxon>
        <taxon>Haematococcaceae</taxon>
        <taxon>Haematococcus</taxon>
    </lineage>
</organism>
<gene>
    <name evidence="2" type="ORF">HaLaN_10883</name>
</gene>
<proteinExistence type="predicted"/>
<feature type="region of interest" description="Disordered" evidence="1">
    <location>
        <begin position="42"/>
        <end position="64"/>
    </location>
</feature>
<evidence type="ECO:0000313" key="2">
    <source>
        <dbReference type="EMBL" id="GFH14769.1"/>
    </source>
</evidence>
<sequence length="64" mass="6631">MGGRHSCTMSMCNGYTPHSPSTPLESGDYCPLVARFLPVRNPRGRLLPPARGGGAGMGSCGRGP</sequence>
<dbReference type="EMBL" id="BLLF01000764">
    <property type="protein sequence ID" value="GFH14769.1"/>
    <property type="molecule type" value="Genomic_DNA"/>
</dbReference>
<accession>A0A699Z6L3</accession>